<protein>
    <recommendedName>
        <fullName evidence="2">USP8 dimerisation domain-containing protein</fullName>
    </recommendedName>
</protein>
<proteinExistence type="predicted"/>
<dbReference type="Gene3D" id="1.20.58.80">
    <property type="entry name" value="Phosphotransferase system, lactose/cellobiose-type IIA subunit"/>
    <property type="match status" value="1"/>
</dbReference>
<accession>A0AAV5VYW3</accession>
<dbReference type="EMBL" id="BTSY01000004">
    <property type="protein sequence ID" value="GMT23579.1"/>
    <property type="molecule type" value="Genomic_DNA"/>
</dbReference>
<sequence length="398" mass="44884">STIKDLPNKEEIVLNPVKRMQTLFDGSNISIETVSDIPIERFIQKMNDMFDMGEAYLEERQIEKAAVIFLRYVTVNLEVLPNHKAFAFLDYEVRNGINERANRGMDHTNNIKEVLGRLYEEESMRLFNDVINKSQFGDLALKKFADGATSLGDIVKDIRQLEQEEATRMGNRLGLMMQAEPKPEKTLAIPLDLVDKYKAAVGEDDCVGVLFGTNPRLHYYVVSHVLLPGKQHTGWNAEKFFHRMHDEVSSSLGLIPLGLIHKCSDYFVCRRLKCRPTSEDGRSPADASTDHPEVYSACPHLFAQALYQTINPFAVTIIAHPRAENQCVWMTPAGLIVAARRSLYNGEVTGRADHAKMAESISATVIDLRGTESEMKMEEVEPPETIEDSKENINTNPN</sequence>
<reference evidence="3" key="1">
    <citation type="submission" date="2023-10" db="EMBL/GenBank/DDBJ databases">
        <title>Genome assembly of Pristionchus species.</title>
        <authorList>
            <person name="Yoshida K."/>
            <person name="Sommer R.J."/>
        </authorList>
    </citation>
    <scope>NUCLEOTIDE SEQUENCE</scope>
    <source>
        <strain evidence="3">RS5133</strain>
    </source>
</reference>
<dbReference type="Proteomes" id="UP001432322">
    <property type="component" value="Unassembled WGS sequence"/>
</dbReference>
<evidence type="ECO:0000313" key="3">
    <source>
        <dbReference type="EMBL" id="GMT23579.1"/>
    </source>
</evidence>
<name>A0AAV5VYW3_9BILA</name>
<dbReference type="AlphaFoldDB" id="A0AAV5VYW3"/>
<feature type="region of interest" description="Disordered" evidence="1">
    <location>
        <begin position="373"/>
        <end position="398"/>
    </location>
</feature>
<dbReference type="Pfam" id="PF08969">
    <property type="entry name" value="USP8_dimer"/>
    <property type="match status" value="1"/>
</dbReference>
<feature type="domain" description="USP8 dimerisation" evidence="2">
    <location>
        <begin position="18"/>
        <end position="122"/>
    </location>
</feature>
<gene>
    <name evidence="3" type="ORF">PFISCL1PPCAC_14876</name>
</gene>
<comment type="caution">
    <text evidence="3">The sequence shown here is derived from an EMBL/GenBank/DDBJ whole genome shotgun (WGS) entry which is preliminary data.</text>
</comment>
<keyword evidence="4" id="KW-1185">Reference proteome</keyword>
<dbReference type="InterPro" id="IPR015063">
    <property type="entry name" value="USP8_dimer"/>
</dbReference>
<evidence type="ECO:0000259" key="2">
    <source>
        <dbReference type="Pfam" id="PF08969"/>
    </source>
</evidence>
<organism evidence="3 4">
    <name type="scientific">Pristionchus fissidentatus</name>
    <dbReference type="NCBI Taxonomy" id="1538716"/>
    <lineage>
        <taxon>Eukaryota</taxon>
        <taxon>Metazoa</taxon>
        <taxon>Ecdysozoa</taxon>
        <taxon>Nematoda</taxon>
        <taxon>Chromadorea</taxon>
        <taxon>Rhabditida</taxon>
        <taxon>Rhabditina</taxon>
        <taxon>Diplogasteromorpha</taxon>
        <taxon>Diplogasteroidea</taxon>
        <taxon>Neodiplogasteridae</taxon>
        <taxon>Pristionchus</taxon>
    </lineage>
</organism>
<evidence type="ECO:0000256" key="1">
    <source>
        <dbReference type="SAM" id="MobiDB-lite"/>
    </source>
</evidence>
<feature type="non-terminal residue" evidence="3">
    <location>
        <position position="1"/>
    </location>
</feature>
<dbReference type="GO" id="GO:0016579">
    <property type="term" value="P:protein deubiquitination"/>
    <property type="evidence" value="ECO:0007669"/>
    <property type="project" value="UniProtKB-ARBA"/>
</dbReference>
<evidence type="ECO:0000313" key="4">
    <source>
        <dbReference type="Proteomes" id="UP001432322"/>
    </source>
</evidence>